<name>A0ABS1SJA0_9MICO</name>
<evidence type="ECO:0000256" key="1">
    <source>
        <dbReference type="ARBA" id="ARBA00001946"/>
    </source>
</evidence>
<dbReference type="PANTHER" id="PTHR12001:SF85">
    <property type="entry name" value="SHORT CHAIN ISOPRENYL DIPHOSPHATE SYNTHASE"/>
    <property type="match status" value="1"/>
</dbReference>
<keyword evidence="9" id="KW-1185">Reference proteome</keyword>
<evidence type="ECO:0000313" key="9">
    <source>
        <dbReference type="Proteomes" id="UP001645859"/>
    </source>
</evidence>
<comment type="similarity">
    <text evidence="2 6">Belongs to the FPP/GGPP synthase family.</text>
</comment>
<gene>
    <name evidence="8" type="ORF">D3230_15355</name>
</gene>
<proteinExistence type="inferred from homology"/>
<dbReference type="SUPFAM" id="SSF48576">
    <property type="entry name" value="Terpenoid synthases"/>
    <property type="match status" value="1"/>
</dbReference>
<keyword evidence="3 6" id="KW-0808">Transferase</keyword>
<comment type="cofactor">
    <cofactor evidence="1">
        <name>Mg(2+)</name>
        <dbReference type="ChEBI" id="CHEBI:18420"/>
    </cofactor>
</comment>
<dbReference type="Pfam" id="PF00348">
    <property type="entry name" value="polyprenyl_synt"/>
    <property type="match status" value="1"/>
</dbReference>
<sequence>MRESGTHPGPVAGAESVSAELDRLLRGRAAQAARYGSEFARLWQHARERAIGGKLLRPRLLLGAYDALIAPGVSVPLTHAAVVRMAAMTEILHYAFLLHDDVIDGDLTRRGRPNLIGAVLRERQDRAGAPGETPADGAHGGREDLDRRWAETSGILMGDLFLSMAHQLVAREALPGPARDRLLDLLDHTIVESVAGEHLDVALSTGAIPVTRDAVLRMSQLKTATYTFELPLRAAAILAGADRAIDHSLARLGQALGLAFQLQDDLLSTFGHPDEHGKDAFSDLRERKETALIAHARDTALWPEIAARWGGGELSDADCRTIREQLRACGAERAVESLVADRVAQCREICSSEEAGLPRPLAAVISALVAELTGRRA</sequence>
<accession>A0ABS1SJA0</accession>
<evidence type="ECO:0000256" key="5">
    <source>
        <dbReference type="ARBA" id="ARBA00022842"/>
    </source>
</evidence>
<dbReference type="Proteomes" id="UP001645859">
    <property type="component" value="Unassembled WGS sequence"/>
</dbReference>
<dbReference type="CDD" id="cd00685">
    <property type="entry name" value="Trans_IPPS_HT"/>
    <property type="match status" value="1"/>
</dbReference>
<dbReference type="PROSITE" id="PS00723">
    <property type="entry name" value="POLYPRENYL_SYNTHASE_1"/>
    <property type="match status" value="1"/>
</dbReference>
<evidence type="ECO:0000256" key="7">
    <source>
        <dbReference type="SAM" id="MobiDB-lite"/>
    </source>
</evidence>
<reference evidence="8 9" key="1">
    <citation type="submission" date="2018-09" db="EMBL/GenBank/DDBJ databases">
        <title>Comparative genomics of Leucobacter spp.</title>
        <authorList>
            <person name="Reis A.C."/>
            <person name="Kolvenbach B.A."/>
            <person name="Corvini P.F.X."/>
            <person name="Nunes O.C."/>
        </authorList>
    </citation>
    <scope>NUCLEOTIDE SEQUENCE [LARGE SCALE GENOMIC DNA]</scope>
    <source>
        <strain evidence="8 9">TAN 31504</strain>
    </source>
</reference>
<dbReference type="Gene3D" id="1.10.600.10">
    <property type="entry name" value="Farnesyl Diphosphate Synthase"/>
    <property type="match status" value="1"/>
</dbReference>
<evidence type="ECO:0000256" key="2">
    <source>
        <dbReference type="ARBA" id="ARBA00006706"/>
    </source>
</evidence>
<dbReference type="InterPro" id="IPR033749">
    <property type="entry name" value="Polyprenyl_synt_CS"/>
</dbReference>
<evidence type="ECO:0000256" key="3">
    <source>
        <dbReference type="ARBA" id="ARBA00022679"/>
    </source>
</evidence>
<dbReference type="InterPro" id="IPR000092">
    <property type="entry name" value="Polyprenyl_synt"/>
</dbReference>
<organism evidence="8 9">
    <name type="scientific">Leucobacter chromiireducens subsp. solipictus</name>
    <dbReference type="NCBI Taxonomy" id="398235"/>
    <lineage>
        <taxon>Bacteria</taxon>
        <taxon>Bacillati</taxon>
        <taxon>Actinomycetota</taxon>
        <taxon>Actinomycetes</taxon>
        <taxon>Micrococcales</taxon>
        <taxon>Microbacteriaceae</taxon>
        <taxon>Leucobacter</taxon>
    </lineage>
</organism>
<dbReference type="SFLD" id="SFLDS00005">
    <property type="entry name" value="Isoprenoid_Synthase_Type_I"/>
    <property type="match status" value="1"/>
</dbReference>
<dbReference type="InterPro" id="IPR008949">
    <property type="entry name" value="Isoprenoid_synthase_dom_sf"/>
</dbReference>
<keyword evidence="5" id="KW-0460">Magnesium</keyword>
<dbReference type="PANTHER" id="PTHR12001">
    <property type="entry name" value="GERANYLGERANYL PYROPHOSPHATE SYNTHASE"/>
    <property type="match status" value="1"/>
</dbReference>
<feature type="region of interest" description="Disordered" evidence="7">
    <location>
        <begin position="121"/>
        <end position="144"/>
    </location>
</feature>
<dbReference type="EMBL" id="QYAC01000009">
    <property type="protein sequence ID" value="MBL3680655.1"/>
    <property type="molecule type" value="Genomic_DNA"/>
</dbReference>
<evidence type="ECO:0000256" key="4">
    <source>
        <dbReference type="ARBA" id="ARBA00022723"/>
    </source>
</evidence>
<keyword evidence="4" id="KW-0479">Metal-binding</keyword>
<evidence type="ECO:0000256" key="6">
    <source>
        <dbReference type="RuleBase" id="RU004466"/>
    </source>
</evidence>
<evidence type="ECO:0000313" key="8">
    <source>
        <dbReference type="EMBL" id="MBL3680655.1"/>
    </source>
</evidence>
<comment type="caution">
    <text evidence="8">The sequence shown here is derived from an EMBL/GenBank/DDBJ whole genome shotgun (WGS) entry which is preliminary data.</text>
</comment>
<protein>
    <submittedName>
        <fullName evidence="8">Polyprenyl synthetase family protein</fullName>
    </submittedName>
</protein>